<evidence type="ECO:0000259" key="2">
    <source>
        <dbReference type="Pfam" id="PF00248"/>
    </source>
</evidence>
<dbReference type="AlphaFoldDB" id="A0A6B0TUS4"/>
<evidence type="ECO:0000256" key="1">
    <source>
        <dbReference type="ARBA" id="ARBA00023002"/>
    </source>
</evidence>
<evidence type="ECO:0000313" key="4">
    <source>
        <dbReference type="Proteomes" id="UP000436016"/>
    </source>
</evidence>
<evidence type="ECO:0000313" key="3">
    <source>
        <dbReference type="EMBL" id="MXU64992.1"/>
    </source>
</evidence>
<dbReference type="InterPro" id="IPR036812">
    <property type="entry name" value="NAD(P)_OxRdtase_dom_sf"/>
</dbReference>
<dbReference type="CDD" id="cd19094">
    <property type="entry name" value="AKR_Tas-like"/>
    <property type="match status" value="1"/>
</dbReference>
<sequence>MKMNTLGRSGIEVSEICLGSMTWGTQNSEAEGHEQMSYAADQGVNFIDTAELYPTNPISGDTQGRTEEIIGTWFKAQGNRDRIVLASKVTGPGPKWIRDGGKITPQGMEDALHASLKRLDTDYIDLYQIHWPNRGSYHFRQSWTYRPHEQDRAQSLAEIEAILETAQKFVDQGKIRMLGLSNETVWGTAKYLQIAEAKSLPRVVSMQNEYSLMHRIYDLDFAELSHHEEVGLLAYSPLAAGMLSGKYEGGEIPAGSRRSIAADLGGRATPRSLAVVTKYVELAKKHGLDPSQMALAFCIGRPFMTSTIIGATSMDQLKTDLGAAGMTLSDEVQRDIQAIYKAHPIPM</sequence>
<name>A0A6B0TUS4_9RHOB</name>
<accession>A0A6B0TUS4</accession>
<keyword evidence="1" id="KW-0560">Oxidoreductase</keyword>
<organism evidence="3 4">
    <name type="scientific">Oceanomicrobium pacificus</name>
    <dbReference type="NCBI Taxonomy" id="2692916"/>
    <lineage>
        <taxon>Bacteria</taxon>
        <taxon>Pseudomonadati</taxon>
        <taxon>Pseudomonadota</taxon>
        <taxon>Alphaproteobacteria</taxon>
        <taxon>Rhodobacterales</taxon>
        <taxon>Paracoccaceae</taxon>
        <taxon>Oceanomicrobium</taxon>
    </lineage>
</organism>
<dbReference type="Gene3D" id="3.20.20.100">
    <property type="entry name" value="NADP-dependent oxidoreductase domain"/>
    <property type="match status" value="1"/>
</dbReference>
<dbReference type="Proteomes" id="UP000436016">
    <property type="component" value="Unassembled WGS sequence"/>
</dbReference>
<proteinExistence type="predicted"/>
<dbReference type="Pfam" id="PF00248">
    <property type="entry name" value="Aldo_ket_red"/>
    <property type="match status" value="1"/>
</dbReference>
<reference evidence="3 4" key="1">
    <citation type="submission" date="2019-12" db="EMBL/GenBank/DDBJ databases">
        <title>Strain KN286 was isolated from seawater, which was collected from Caroline Seamount in the tropical western Pacific.</title>
        <authorList>
            <person name="Wang Q."/>
        </authorList>
    </citation>
    <scope>NUCLEOTIDE SEQUENCE [LARGE SCALE GENOMIC DNA]</scope>
    <source>
        <strain evidence="3 4">KN286</strain>
    </source>
</reference>
<dbReference type="PANTHER" id="PTHR43364:SF4">
    <property type="entry name" value="NAD(P)-LINKED OXIDOREDUCTASE SUPERFAMILY PROTEIN"/>
    <property type="match status" value="1"/>
</dbReference>
<dbReference type="InterPro" id="IPR050523">
    <property type="entry name" value="AKR_Detox_Biosynth"/>
</dbReference>
<gene>
    <name evidence="3" type="ORF">GSH16_06005</name>
</gene>
<protein>
    <submittedName>
        <fullName evidence="3">Aldo/keto reductase</fullName>
    </submittedName>
</protein>
<comment type="caution">
    <text evidence="3">The sequence shown here is derived from an EMBL/GenBank/DDBJ whole genome shotgun (WGS) entry which is preliminary data.</text>
</comment>
<dbReference type="InterPro" id="IPR023210">
    <property type="entry name" value="NADP_OxRdtase_dom"/>
</dbReference>
<dbReference type="PANTHER" id="PTHR43364">
    <property type="entry name" value="NADH-SPECIFIC METHYLGLYOXAL REDUCTASE-RELATED"/>
    <property type="match status" value="1"/>
</dbReference>
<feature type="domain" description="NADP-dependent oxidoreductase" evidence="2">
    <location>
        <begin position="15"/>
        <end position="340"/>
    </location>
</feature>
<dbReference type="RefSeq" id="WP_160852847.1">
    <property type="nucleotide sequence ID" value="NZ_WUWG01000001.1"/>
</dbReference>
<dbReference type="EMBL" id="WUWG01000001">
    <property type="protein sequence ID" value="MXU64992.1"/>
    <property type="molecule type" value="Genomic_DNA"/>
</dbReference>
<dbReference type="SUPFAM" id="SSF51430">
    <property type="entry name" value="NAD(P)-linked oxidoreductase"/>
    <property type="match status" value="1"/>
</dbReference>
<keyword evidence="4" id="KW-1185">Reference proteome</keyword>
<dbReference type="GO" id="GO:0016491">
    <property type="term" value="F:oxidoreductase activity"/>
    <property type="evidence" value="ECO:0007669"/>
    <property type="project" value="UniProtKB-KW"/>
</dbReference>